<gene>
    <name evidence="1" type="ORF">CBR_g45963</name>
</gene>
<evidence type="ECO:0000313" key="1">
    <source>
        <dbReference type="EMBL" id="GBG87807.1"/>
    </source>
</evidence>
<dbReference type="AlphaFoldDB" id="A0A388LZS2"/>
<comment type="caution">
    <text evidence="1">The sequence shown here is derived from an EMBL/GenBank/DDBJ whole genome shotgun (WGS) entry which is preliminary data.</text>
</comment>
<sequence>MESFRAHSREGCHLWRASELMASLLPRMQNDYATVGTVFGILSCSSHHKFIHSSSTHQPIVAVCCVSRAIGDCPILVATYR</sequence>
<protein>
    <submittedName>
        <fullName evidence="1">Uncharacterized protein</fullName>
    </submittedName>
</protein>
<proteinExistence type="predicted"/>
<keyword evidence="2" id="KW-1185">Reference proteome</keyword>
<organism evidence="1 2">
    <name type="scientific">Chara braunii</name>
    <name type="common">Braun's stonewort</name>
    <dbReference type="NCBI Taxonomy" id="69332"/>
    <lineage>
        <taxon>Eukaryota</taxon>
        <taxon>Viridiplantae</taxon>
        <taxon>Streptophyta</taxon>
        <taxon>Charophyceae</taxon>
        <taxon>Charales</taxon>
        <taxon>Characeae</taxon>
        <taxon>Chara</taxon>
    </lineage>
</organism>
<name>A0A388LZS2_CHABU</name>
<accession>A0A388LZS2</accession>
<reference evidence="1 2" key="1">
    <citation type="journal article" date="2018" name="Cell">
        <title>The Chara Genome: Secondary Complexity and Implications for Plant Terrestrialization.</title>
        <authorList>
            <person name="Nishiyama T."/>
            <person name="Sakayama H."/>
            <person name="Vries J.D."/>
            <person name="Buschmann H."/>
            <person name="Saint-Marcoux D."/>
            <person name="Ullrich K.K."/>
            <person name="Haas F.B."/>
            <person name="Vanderstraeten L."/>
            <person name="Becker D."/>
            <person name="Lang D."/>
            <person name="Vosolsobe S."/>
            <person name="Rombauts S."/>
            <person name="Wilhelmsson P.K.I."/>
            <person name="Janitza P."/>
            <person name="Kern R."/>
            <person name="Heyl A."/>
            <person name="Rumpler F."/>
            <person name="Villalobos L.I.A.C."/>
            <person name="Clay J.M."/>
            <person name="Skokan R."/>
            <person name="Toyoda A."/>
            <person name="Suzuki Y."/>
            <person name="Kagoshima H."/>
            <person name="Schijlen E."/>
            <person name="Tajeshwar N."/>
            <person name="Catarino B."/>
            <person name="Hetherington A.J."/>
            <person name="Saltykova A."/>
            <person name="Bonnot C."/>
            <person name="Breuninger H."/>
            <person name="Symeonidi A."/>
            <person name="Radhakrishnan G.V."/>
            <person name="Van Nieuwerburgh F."/>
            <person name="Deforce D."/>
            <person name="Chang C."/>
            <person name="Karol K.G."/>
            <person name="Hedrich R."/>
            <person name="Ulvskov P."/>
            <person name="Glockner G."/>
            <person name="Delwiche C.F."/>
            <person name="Petrasek J."/>
            <person name="Van de Peer Y."/>
            <person name="Friml J."/>
            <person name="Beilby M."/>
            <person name="Dolan L."/>
            <person name="Kohara Y."/>
            <person name="Sugano S."/>
            <person name="Fujiyama A."/>
            <person name="Delaux P.-M."/>
            <person name="Quint M."/>
            <person name="TheiBen G."/>
            <person name="Hagemann M."/>
            <person name="Harholt J."/>
            <person name="Dunand C."/>
            <person name="Zachgo S."/>
            <person name="Langdale J."/>
            <person name="Maumus F."/>
            <person name="Straeten D.V.D."/>
            <person name="Gould S.B."/>
            <person name="Rensing S.A."/>
        </authorList>
    </citation>
    <scope>NUCLEOTIDE SEQUENCE [LARGE SCALE GENOMIC DNA]</scope>
    <source>
        <strain evidence="1 2">S276</strain>
    </source>
</reference>
<dbReference type="Gramene" id="GBG87807">
    <property type="protein sequence ID" value="GBG87807"/>
    <property type="gene ID" value="CBR_g45963"/>
</dbReference>
<dbReference type="Proteomes" id="UP000265515">
    <property type="component" value="Unassembled WGS sequence"/>
</dbReference>
<dbReference type="EMBL" id="BFEA01000633">
    <property type="protein sequence ID" value="GBG87807.1"/>
    <property type="molecule type" value="Genomic_DNA"/>
</dbReference>
<evidence type="ECO:0000313" key="2">
    <source>
        <dbReference type="Proteomes" id="UP000265515"/>
    </source>
</evidence>